<gene>
    <name evidence="1" type="ORF">COS26_02215</name>
</gene>
<dbReference type="Gene3D" id="3.60.20.10">
    <property type="entry name" value="Glutamine Phosphoribosylpyrophosphate, subunit 1, domain 1"/>
    <property type="match status" value="1"/>
</dbReference>
<evidence type="ECO:0000313" key="1">
    <source>
        <dbReference type="EMBL" id="PIV42389.1"/>
    </source>
</evidence>
<comment type="caution">
    <text evidence="1">The sequence shown here is derived from an EMBL/GenBank/DDBJ whole genome shotgun (WGS) entry which is preliminary data.</text>
</comment>
<sequence>MSLAINITTPEGIVLAADSRQSYRNQKGAARIGSDSASKLFLINDRVGVAVTGLAFLSENGIPKNISKFIEEFKREADVEKLSVKEIAEKLYYLFGKKLNWQEQLEKLPDKIKDDFSRQGVEIIEIKKEQYNVKFKFKDKDGNIKDGIAGIEGLVLFVAGYNADNSHEVYNLYIPGETIKRRDSGQRGLEYGANWIGQTDVVSRIIKGWDHRIFNIIFVNEVLKQKGQPEIEKQLNGLEYVINWGAMPLQDAIDFSVLSIQTTSAIQRFSDGIQADPGDIPGVGGPIDVLVLTPDGPKWIKQKELRG</sequence>
<dbReference type="AlphaFoldDB" id="A0A2M7D7N4"/>
<dbReference type="Proteomes" id="UP000230304">
    <property type="component" value="Unassembled WGS sequence"/>
</dbReference>
<accession>A0A2M7D7N4</accession>
<evidence type="ECO:0000313" key="2">
    <source>
        <dbReference type="Proteomes" id="UP000230304"/>
    </source>
</evidence>
<dbReference type="EMBL" id="PEUA01000048">
    <property type="protein sequence ID" value="PIV42389.1"/>
    <property type="molecule type" value="Genomic_DNA"/>
</dbReference>
<organism evidence="1 2">
    <name type="scientific">Candidatus Nealsonbacteria bacterium CG02_land_8_20_14_3_00_40_11</name>
    <dbReference type="NCBI Taxonomy" id="1974700"/>
    <lineage>
        <taxon>Bacteria</taxon>
        <taxon>Candidatus Nealsoniibacteriota</taxon>
    </lineage>
</organism>
<dbReference type="InterPro" id="IPR029055">
    <property type="entry name" value="Ntn_hydrolases_N"/>
</dbReference>
<dbReference type="SUPFAM" id="SSF56235">
    <property type="entry name" value="N-terminal nucleophile aminohydrolases (Ntn hydrolases)"/>
    <property type="match status" value="1"/>
</dbReference>
<reference evidence="2" key="1">
    <citation type="submission" date="2017-09" db="EMBL/GenBank/DDBJ databases">
        <title>Depth-based differentiation of microbial function through sediment-hosted aquifers and enrichment of novel symbionts in the deep terrestrial subsurface.</title>
        <authorList>
            <person name="Probst A.J."/>
            <person name="Ladd B."/>
            <person name="Jarett J.K."/>
            <person name="Geller-Mcgrath D.E."/>
            <person name="Sieber C.M.K."/>
            <person name="Emerson J.B."/>
            <person name="Anantharaman K."/>
            <person name="Thomas B.C."/>
            <person name="Malmstrom R."/>
            <person name="Stieglmeier M."/>
            <person name="Klingl A."/>
            <person name="Woyke T."/>
            <person name="Ryan C.M."/>
            <person name="Banfield J.F."/>
        </authorList>
    </citation>
    <scope>NUCLEOTIDE SEQUENCE [LARGE SCALE GENOMIC DNA]</scope>
</reference>
<name>A0A2M7D7N4_9BACT</name>
<proteinExistence type="predicted"/>
<protein>
    <submittedName>
        <fullName evidence="1">Uncharacterized protein</fullName>
    </submittedName>
</protein>